<evidence type="ECO:0008006" key="4">
    <source>
        <dbReference type="Google" id="ProtNLM"/>
    </source>
</evidence>
<dbReference type="EMBL" id="BASZ01000010">
    <property type="protein sequence ID" value="GAD50556.1"/>
    <property type="molecule type" value="Genomic_DNA"/>
</dbReference>
<keyword evidence="1" id="KW-0812">Transmembrane</keyword>
<feature type="transmembrane region" description="Helical" evidence="1">
    <location>
        <begin position="50"/>
        <end position="68"/>
    </location>
</feature>
<protein>
    <recommendedName>
        <fullName evidence="4">Intracellular septation protein A</fullName>
    </recommendedName>
</protein>
<evidence type="ECO:0000313" key="3">
    <source>
        <dbReference type="Proteomes" id="UP000016568"/>
    </source>
</evidence>
<sequence length="181" mass="19326">MGILLAFAPFIGFAIIDRFAGSTEGLVVGALISIGLIVRDVMTAGRSPKILEIGTATLFCALVLYALFGTPTWSVIGVRLCVDTGLLGVVLISMAIGRPFTLQYAREQVPAEYQATPEFLRTNYVITGVWALAFAVMVAAELALLYMPNVPHRLGILAIVAALVGAVKFTGWYPDHIGQKA</sequence>
<keyword evidence="1" id="KW-1133">Transmembrane helix</keyword>
<reference evidence="2 3" key="1">
    <citation type="submission" date="2013-09" db="EMBL/GenBank/DDBJ databases">
        <title>Whole genome shotgun sequence of Novosphingobium tardaugens NBRC 16725.</title>
        <authorList>
            <person name="Isaki S."/>
            <person name="Hosoyama A."/>
            <person name="Tsuchikane K."/>
            <person name="Katsumata H."/>
            <person name="Ando Y."/>
            <person name="Yamazaki S."/>
            <person name="Fujita N."/>
        </authorList>
    </citation>
    <scope>NUCLEOTIDE SEQUENCE [LARGE SCALE GENOMIC DNA]</scope>
    <source>
        <strain evidence="2 3">NBRC 16725</strain>
    </source>
</reference>
<feature type="transmembrane region" description="Helical" evidence="1">
    <location>
        <begin position="19"/>
        <end position="38"/>
    </location>
</feature>
<keyword evidence="3" id="KW-1185">Reference proteome</keyword>
<accession>U2YAU4</accession>
<dbReference type="eggNOG" id="COG2917">
    <property type="taxonomic scope" value="Bacteria"/>
</dbReference>
<evidence type="ECO:0000313" key="2">
    <source>
        <dbReference type="EMBL" id="GAD50556.1"/>
    </source>
</evidence>
<dbReference type="Proteomes" id="UP000016568">
    <property type="component" value="Unassembled WGS sequence"/>
</dbReference>
<proteinExistence type="predicted"/>
<comment type="caution">
    <text evidence="2">The sequence shown here is derived from an EMBL/GenBank/DDBJ whole genome shotgun (WGS) entry which is preliminary data.</text>
</comment>
<keyword evidence="1" id="KW-0472">Membrane</keyword>
<feature type="transmembrane region" description="Helical" evidence="1">
    <location>
        <begin position="124"/>
        <end position="148"/>
    </location>
</feature>
<name>U2YAU4_9SPHN</name>
<dbReference type="RefSeq" id="WP_021691374.1">
    <property type="nucleotide sequence ID" value="NZ_BASZ01000010.1"/>
</dbReference>
<feature type="non-terminal residue" evidence="2">
    <location>
        <position position="181"/>
    </location>
</feature>
<dbReference type="AlphaFoldDB" id="U2YAU4"/>
<dbReference type="OrthoDB" id="9774675at2"/>
<evidence type="ECO:0000256" key="1">
    <source>
        <dbReference type="SAM" id="Phobius"/>
    </source>
</evidence>
<feature type="transmembrane region" description="Helical" evidence="1">
    <location>
        <begin position="154"/>
        <end position="173"/>
    </location>
</feature>
<feature type="transmembrane region" description="Helical" evidence="1">
    <location>
        <begin position="74"/>
        <end position="96"/>
    </location>
</feature>
<gene>
    <name evidence="2" type="ORF">NT2_10_00010</name>
</gene>
<organism evidence="2 3">
    <name type="scientific">Caenibius tardaugens NBRC 16725</name>
    <dbReference type="NCBI Taxonomy" id="1219035"/>
    <lineage>
        <taxon>Bacteria</taxon>
        <taxon>Pseudomonadati</taxon>
        <taxon>Pseudomonadota</taxon>
        <taxon>Alphaproteobacteria</taxon>
        <taxon>Sphingomonadales</taxon>
        <taxon>Erythrobacteraceae</taxon>
        <taxon>Caenibius</taxon>
    </lineage>
</organism>